<dbReference type="EMBL" id="CAMPGE010002107">
    <property type="protein sequence ID" value="CAI2360913.1"/>
    <property type="molecule type" value="Genomic_DNA"/>
</dbReference>
<accession>A0AAD1X2S0</accession>
<dbReference type="AlphaFoldDB" id="A0AAD1X2S0"/>
<keyword evidence="2" id="KW-1185">Reference proteome</keyword>
<organism evidence="1 2">
    <name type="scientific">Euplotes crassus</name>
    <dbReference type="NCBI Taxonomy" id="5936"/>
    <lineage>
        <taxon>Eukaryota</taxon>
        <taxon>Sar</taxon>
        <taxon>Alveolata</taxon>
        <taxon>Ciliophora</taxon>
        <taxon>Intramacronucleata</taxon>
        <taxon>Spirotrichea</taxon>
        <taxon>Hypotrichia</taxon>
        <taxon>Euplotida</taxon>
        <taxon>Euplotidae</taxon>
        <taxon>Moneuplotes</taxon>
    </lineage>
</organism>
<gene>
    <name evidence="1" type="ORF">ECRASSUSDP1_LOCUS2221</name>
</gene>
<name>A0AAD1X2S0_EUPCR</name>
<protein>
    <submittedName>
        <fullName evidence="1">Uncharacterized protein</fullName>
    </submittedName>
</protein>
<sequence length="198" mass="22717">MEENLNTSNCDSFRFNLDRLKNQISNEIRTTLLNTFRKTTVRGLSIINKMLKVFSGKINQIDKLSKEAAMFRPMSPAELRIDFGPSKKTKDINKKLDPLFNLLGIKSPRDAKSRRMLIKRLKKKRGKSDMNNYRHVKSRVMESLMKSSEDAQNITFAIPKLPLQTPIFDCINGDKGSSPLVPIRTPSTENRIFSIENL</sequence>
<evidence type="ECO:0000313" key="1">
    <source>
        <dbReference type="EMBL" id="CAI2360913.1"/>
    </source>
</evidence>
<dbReference type="Proteomes" id="UP001295684">
    <property type="component" value="Unassembled WGS sequence"/>
</dbReference>
<evidence type="ECO:0000313" key="2">
    <source>
        <dbReference type="Proteomes" id="UP001295684"/>
    </source>
</evidence>
<comment type="caution">
    <text evidence="1">The sequence shown here is derived from an EMBL/GenBank/DDBJ whole genome shotgun (WGS) entry which is preliminary data.</text>
</comment>
<proteinExistence type="predicted"/>
<reference evidence="1" key="1">
    <citation type="submission" date="2023-07" db="EMBL/GenBank/DDBJ databases">
        <authorList>
            <consortium name="AG Swart"/>
            <person name="Singh M."/>
            <person name="Singh A."/>
            <person name="Seah K."/>
            <person name="Emmerich C."/>
        </authorList>
    </citation>
    <scope>NUCLEOTIDE SEQUENCE</scope>
    <source>
        <strain evidence="1">DP1</strain>
    </source>
</reference>